<dbReference type="InterPro" id="IPR036388">
    <property type="entry name" value="WH-like_DNA-bd_sf"/>
</dbReference>
<dbReference type="Proteomes" id="UP000321891">
    <property type="component" value="Unassembled WGS sequence"/>
</dbReference>
<name>A0ABQ0V431_9PROT</name>
<evidence type="ECO:0000313" key="11">
    <source>
        <dbReference type="Proteomes" id="UP000321891"/>
    </source>
</evidence>
<dbReference type="InterPro" id="IPR011006">
    <property type="entry name" value="CheY-like_superfamily"/>
</dbReference>
<protein>
    <submittedName>
        <fullName evidence="10">DNA-binding response regulator</fullName>
    </submittedName>
</protein>
<evidence type="ECO:0000256" key="3">
    <source>
        <dbReference type="ARBA" id="ARBA00023015"/>
    </source>
</evidence>
<reference evidence="10 11" key="1">
    <citation type="submission" date="2019-07" db="EMBL/GenBank/DDBJ databases">
        <title>Whole genome shotgun sequence of Acetobacter cibinongensis NBRC 16605.</title>
        <authorList>
            <person name="Hosoyama A."/>
            <person name="Uohara A."/>
            <person name="Ohji S."/>
            <person name="Ichikawa N."/>
        </authorList>
    </citation>
    <scope>NUCLEOTIDE SEQUENCE [LARGE SCALE GENOMIC DNA]</scope>
    <source>
        <strain evidence="10 11">NBRC 16605</strain>
    </source>
</reference>
<dbReference type="Pfam" id="PF00072">
    <property type="entry name" value="Response_reg"/>
    <property type="match status" value="1"/>
</dbReference>
<dbReference type="InterPro" id="IPR001867">
    <property type="entry name" value="OmpR/PhoB-type_DNA-bd"/>
</dbReference>
<feature type="domain" description="OmpR/PhoB-type" evidence="9">
    <location>
        <begin position="142"/>
        <end position="240"/>
    </location>
</feature>
<dbReference type="PROSITE" id="PS50110">
    <property type="entry name" value="RESPONSE_REGULATORY"/>
    <property type="match status" value="1"/>
</dbReference>
<evidence type="ECO:0000256" key="4">
    <source>
        <dbReference type="ARBA" id="ARBA00023125"/>
    </source>
</evidence>
<dbReference type="PANTHER" id="PTHR48111:SF22">
    <property type="entry name" value="REGULATOR OF RPOS"/>
    <property type="match status" value="1"/>
</dbReference>
<dbReference type="Gene3D" id="6.10.250.690">
    <property type="match status" value="1"/>
</dbReference>
<proteinExistence type="predicted"/>
<dbReference type="InterPro" id="IPR001789">
    <property type="entry name" value="Sig_transdc_resp-reg_receiver"/>
</dbReference>
<dbReference type="SMART" id="SM00448">
    <property type="entry name" value="REC"/>
    <property type="match status" value="1"/>
</dbReference>
<accession>A0ABQ0V431</accession>
<dbReference type="EMBL" id="BJVU01000003">
    <property type="protein sequence ID" value="GEL58641.1"/>
    <property type="molecule type" value="Genomic_DNA"/>
</dbReference>
<keyword evidence="4 7" id="KW-0238">DNA-binding</keyword>
<evidence type="ECO:0000256" key="7">
    <source>
        <dbReference type="PROSITE-ProRule" id="PRU01091"/>
    </source>
</evidence>
<dbReference type="Pfam" id="PF00486">
    <property type="entry name" value="Trans_reg_C"/>
    <property type="match status" value="1"/>
</dbReference>
<dbReference type="GO" id="GO:0003677">
    <property type="term" value="F:DNA binding"/>
    <property type="evidence" value="ECO:0007669"/>
    <property type="project" value="UniProtKB-KW"/>
</dbReference>
<evidence type="ECO:0000259" key="8">
    <source>
        <dbReference type="PROSITE" id="PS50110"/>
    </source>
</evidence>
<dbReference type="Gene3D" id="3.40.50.2300">
    <property type="match status" value="1"/>
</dbReference>
<keyword evidence="3" id="KW-0805">Transcription regulation</keyword>
<dbReference type="SMART" id="SM00862">
    <property type="entry name" value="Trans_reg_C"/>
    <property type="match status" value="1"/>
</dbReference>
<keyword evidence="2" id="KW-0902">Two-component regulatory system</keyword>
<evidence type="ECO:0000259" key="9">
    <source>
        <dbReference type="PROSITE" id="PS51755"/>
    </source>
</evidence>
<dbReference type="PANTHER" id="PTHR48111">
    <property type="entry name" value="REGULATOR OF RPOS"/>
    <property type="match status" value="1"/>
</dbReference>
<evidence type="ECO:0000256" key="6">
    <source>
        <dbReference type="PROSITE-ProRule" id="PRU00169"/>
    </source>
</evidence>
<feature type="DNA-binding region" description="OmpR/PhoB-type" evidence="7">
    <location>
        <begin position="142"/>
        <end position="240"/>
    </location>
</feature>
<organism evidence="10 11">
    <name type="scientific">Acetobacter cibinongensis</name>
    <dbReference type="NCBI Taxonomy" id="146475"/>
    <lineage>
        <taxon>Bacteria</taxon>
        <taxon>Pseudomonadati</taxon>
        <taxon>Pseudomonadota</taxon>
        <taxon>Alphaproteobacteria</taxon>
        <taxon>Acetobacterales</taxon>
        <taxon>Acetobacteraceae</taxon>
        <taxon>Acetobacter</taxon>
    </lineage>
</organism>
<keyword evidence="11" id="KW-1185">Reference proteome</keyword>
<evidence type="ECO:0000313" key="10">
    <source>
        <dbReference type="EMBL" id="GEL58641.1"/>
    </source>
</evidence>
<feature type="domain" description="Response regulatory" evidence="8">
    <location>
        <begin position="20"/>
        <end position="134"/>
    </location>
</feature>
<comment type="caution">
    <text evidence="6">Lacks conserved residue(s) required for the propagation of feature annotation.</text>
</comment>
<dbReference type="Gene3D" id="1.10.10.10">
    <property type="entry name" value="Winged helix-like DNA-binding domain superfamily/Winged helix DNA-binding domain"/>
    <property type="match status" value="1"/>
</dbReference>
<evidence type="ECO:0000256" key="5">
    <source>
        <dbReference type="ARBA" id="ARBA00023163"/>
    </source>
</evidence>
<dbReference type="InterPro" id="IPR039420">
    <property type="entry name" value="WalR-like"/>
</dbReference>
<comment type="caution">
    <text evidence="10">The sequence shown here is derived from an EMBL/GenBank/DDBJ whole genome shotgun (WGS) entry which is preliminary data.</text>
</comment>
<evidence type="ECO:0000256" key="1">
    <source>
        <dbReference type="ARBA" id="ARBA00022553"/>
    </source>
</evidence>
<keyword evidence="1" id="KW-0597">Phosphoprotein</keyword>
<dbReference type="SUPFAM" id="SSF52172">
    <property type="entry name" value="CheY-like"/>
    <property type="match status" value="1"/>
</dbReference>
<keyword evidence="5" id="KW-0804">Transcription</keyword>
<evidence type="ECO:0000256" key="2">
    <source>
        <dbReference type="ARBA" id="ARBA00023012"/>
    </source>
</evidence>
<dbReference type="PROSITE" id="PS51755">
    <property type="entry name" value="OMPR_PHOB"/>
    <property type="match status" value="1"/>
</dbReference>
<gene>
    <name evidence="10" type="ORF">ACI01nite_12430</name>
</gene>
<dbReference type="CDD" id="cd00383">
    <property type="entry name" value="trans_reg_C"/>
    <property type="match status" value="1"/>
</dbReference>
<sequence>MSQLIGVTYTLCGGDETTMRILFAEDNQALAAKVVPFLNRAGLVTDIATSGQDALDMLRSYSYGLAIIELIMPDMDGYDIISTLRTMKIQTPVIVLSAIDKSHSKIKAFSNGADDYLTKPFDVDELVARIQAILRRSGGFSSPVTQVGNLTMDLNTHTVTVNAQPVHLTGKEFSILELLILRKDIALTKEMFLNHLYGGRDEPDVKIIDVFICKLRKKLQEAGAGNLISTIWGRGYILNDPMNRKNAIPTSPNKPLVTPSSFETNLCHQVAG</sequence>